<keyword evidence="9" id="KW-1185">Reference proteome</keyword>
<sequence>MVVIDVEDVNDCAPRFLGVPYLASVPRDAKPNEKAFSVRAVDADEGMNGAVRYDDY</sequence>
<evidence type="ECO:0000256" key="7">
    <source>
        <dbReference type="ARBA" id="ARBA00023136"/>
    </source>
</evidence>
<dbReference type="EMBL" id="UYRR01016504">
    <property type="protein sequence ID" value="VDK28485.1"/>
    <property type="molecule type" value="Genomic_DNA"/>
</dbReference>
<dbReference type="GO" id="GO:0016477">
    <property type="term" value="P:cell migration"/>
    <property type="evidence" value="ECO:0007669"/>
    <property type="project" value="TreeGrafter"/>
</dbReference>
<proteinExistence type="predicted"/>
<evidence type="ECO:0000256" key="6">
    <source>
        <dbReference type="ARBA" id="ARBA00022989"/>
    </source>
</evidence>
<dbReference type="InterPro" id="IPR039808">
    <property type="entry name" value="Cadherin"/>
</dbReference>
<dbReference type="GO" id="GO:0016342">
    <property type="term" value="C:catenin complex"/>
    <property type="evidence" value="ECO:0007669"/>
    <property type="project" value="TreeGrafter"/>
</dbReference>
<dbReference type="CDD" id="cd11304">
    <property type="entry name" value="Cadherin_repeat"/>
    <property type="match status" value="1"/>
</dbReference>
<dbReference type="Gene3D" id="2.60.40.60">
    <property type="entry name" value="Cadherins"/>
    <property type="match status" value="1"/>
</dbReference>
<dbReference type="PANTHER" id="PTHR24027:SF422">
    <property type="entry name" value="CADHERIN DOMAIN-CONTAINING PROTEIN"/>
    <property type="match status" value="1"/>
</dbReference>
<dbReference type="PANTHER" id="PTHR24027">
    <property type="entry name" value="CADHERIN-23"/>
    <property type="match status" value="1"/>
</dbReference>
<evidence type="ECO:0000256" key="4">
    <source>
        <dbReference type="ARBA" id="ARBA00022737"/>
    </source>
</evidence>
<keyword evidence="4" id="KW-0677">Repeat</keyword>
<evidence type="ECO:0000256" key="2">
    <source>
        <dbReference type="ARBA" id="ARBA00022692"/>
    </source>
</evidence>
<accession>A0A3P6PML3</accession>
<evidence type="ECO:0000313" key="9">
    <source>
        <dbReference type="Proteomes" id="UP000267096"/>
    </source>
</evidence>
<dbReference type="GO" id="GO:0008013">
    <property type="term" value="F:beta-catenin binding"/>
    <property type="evidence" value="ECO:0007669"/>
    <property type="project" value="TreeGrafter"/>
</dbReference>
<dbReference type="GO" id="GO:0016339">
    <property type="term" value="P:calcium-dependent cell-cell adhesion via plasma membrane cell adhesion molecules"/>
    <property type="evidence" value="ECO:0007669"/>
    <property type="project" value="TreeGrafter"/>
</dbReference>
<dbReference type="SUPFAM" id="SSF49313">
    <property type="entry name" value="Cadherin-like"/>
    <property type="match status" value="1"/>
</dbReference>
<dbReference type="InterPro" id="IPR015919">
    <property type="entry name" value="Cadherin-like_sf"/>
</dbReference>
<keyword evidence="2" id="KW-0812">Transmembrane</keyword>
<dbReference type="GO" id="GO:0000902">
    <property type="term" value="P:cell morphogenesis"/>
    <property type="evidence" value="ECO:0007669"/>
    <property type="project" value="TreeGrafter"/>
</dbReference>
<dbReference type="Proteomes" id="UP000267096">
    <property type="component" value="Unassembled WGS sequence"/>
</dbReference>
<comment type="subcellular location">
    <subcellularLocation>
        <location evidence="1">Membrane</location>
        <topology evidence="1">Single-pass membrane protein</topology>
    </subcellularLocation>
</comment>
<name>A0A3P6PML3_ANISI</name>
<dbReference type="AlphaFoldDB" id="A0A3P6PML3"/>
<dbReference type="GO" id="GO:0007043">
    <property type="term" value="P:cell-cell junction assembly"/>
    <property type="evidence" value="ECO:0007669"/>
    <property type="project" value="TreeGrafter"/>
</dbReference>
<dbReference type="GO" id="GO:0005509">
    <property type="term" value="F:calcium ion binding"/>
    <property type="evidence" value="ECO:0007669"/>
    <property type="project" value="InterPro"/>
</dbReference>
<keyword evidence="5" id="KW-0106">Calcium</keyword>
<keyword evidence="3" id="KW-0732">Signal</keyword>
<evidence type="ECO:0000313" key="8">
    <source>
        <dbReference type="EMBL" id="VDK28485.1"/>
    </source>
</evidence>
<dbReference type="GO" id="GO:0045296">
    <property type="term" value="F:cadherin binding"/>
    <property type="evidence" value="ECO:0007669"/>
    <property type="project" value="TreeGrafter"/>
</dbReference>
<keyword evidence="6" id="KW-1133">Transmembrane helix</keyword>
<dbReference type="GO" id="GO:0005912">
    <property type="term" value="C:adherens junction"/>
    <property type="evidence" value="ECO:0007669"/>
    <property type="project" value="TreeGrafter"/>
</dbReference>
<evidence type="ECO:0000256" key="3">
    <source>
        <dbReference type="ARBA" id="ARBA00022729"/>
    </source>
</evidence>
<keyword evidence="7" id="KW-0472">Membrane</keyword>
<dbReference type="GO" id="GO:0044331">
    <property type="term" value="P:cell-cell adhesion mediated by cadherin"/>
    <property type="evidence" value="ECO:0007669"/>
    <property type="project" value="TreeGrafter"/>
</dbReference>
<evidence type="ECO:0008006" key="10">
    <source>
        <dbReference type="Google" id="ProtNLM"/>
    </source>
</evidence>
<reference evidence="8 9" key="1">
    <citation type="submission" date="2018-11" db="EMBL/GenBank/DDBJ databases">
        <authorList>
            <consortium name="Pathogen Informatics"/>
        </authorList>
    </citation>
    <scope>NUCLEOTIDE SEQUENCE [LARGE SCALE GENOMIC DNA]</scope>
</reference>
<protein>
    <recommendedName>
        <fullName evidence="10">Cadherin domain-containing protein</fullName>
    </recommendedName>
</protein>
<organism evidence="8 9">
    <name type="scientific">Anisakis simplex</name>
    <name type="common">Herring worm</name>
    <dbReference type="NCBI Taxonomy" id="6269"/>
    <lineage>
        <taxon>Eukaryota</taxon>
        <taxon>Metazoa</taxon>
        <taxon>Ecdysozoa</taxon>
        <taxon>Nematoda</taxon>
        <taxon>Chromadorea</taxon>
        <taxon>Rhabditida</taxon>
        <taxon>Spirurina</taxon>
        <taxon>Ascaridomorpha</taxon>
        <taxon>Ascaridoidea</taxon>
        <taxon>Anisakidae</taxon>
        <taxon>Anisakis</taxon>
        <taxon>Anisakis simplex complex</taxon>
    </lineage>
</organism>
<gene>
    <name evidence="8" type="ORF">ASIM_LOCUS7082</name>
</gene>
<evidence type="ECO:0000256" key="5">
    <source>
        <dbReference type="ARBA" id="ARBA00022837"/>
    </source>
</evidence>
<evidence type="ECO:0000256" key="1">
    <source>
        <dbReference type="ARBA" id="ARBA00004167"/>
    </source>
</evidence>
<dbReference type="OrthoDB" id="5855789at2759"/>
<dbReference type="GO" id="GO:0034332">
    <property type="term" value="P:adherens junction organization"/>
    <property type="evidence" value="ECO:0007669"/>
    <property type="project" value="TreeGrafter"/>
</dbReference>